<evidence type="ECO:0008006" key="3">
    <source>
        <dbReference type="Google" id="ProtNLM"/>
    </source>
</evidence>
<evidence type="ECO:0000313" key="1">
    <source>
        <dbReference type="EMBL" id="TKA31869.1"/>
    </source>
</evidence>
<evidence type="ECO:0000313" key="2">
    <source>
        <dbReference type="Proteomes" id="UP000310066"/>
    </source>
</evidence>
<dbReference type="STRING" id="329885.A0A4V6WJW8"/>
<reference evidence="1 2" key="1">
    <citation type="submission" date="2017-03" db="EMBL/GenBank/DDBJ databases">
        <title>Genomes of endolithic fungi from Antarctica.</title>
        <authorList>
            <person name="Coleine C."/>
            <person name="Masonjones S."/>
            <person name="Stajich J.E."/>
        </authorList>
    </citation>
    <scope>NUCLEOTIDE SEQUENCE [LARGE SCALE GENOMIC DNA]</scope>
    <source>
        <strain evidence="1 2">CCFEE 5311</strain>
    </source>
</reference>
<dbReference type="Proteomes" id="UP000310066">
    <property type="component" value="Unassembled WGS sequence"/>
</dbReference>
<dbReference type="OrthoDB" id="1431247at2759"/>
<proteinExistence type="predicted"/>
<accession>A0A4V6WJW8</accession>
<dbReference type="AlphaFoldDB" id="A0A4V6WJW8"/>
<gene>
    <name evidence="1" type="ORF">B0A54_16609</name>
</gene>
<name>A0A4V6WJW8_9PEZI</name>
<comment type="caution">
    <text evidence="1">The sequence shown here is derived from an EMBL/GenBank/DDBJ whole genome shotgun (WGS) entry which is preliminary data.</text>
</comment>
<protein>
    <recommendedName>
        <fullName evidence="3">SHSP domain-containing protein</fullName>
    </recommendedName>
</protein>
<organism evidence="1 2">
    <name type="scientific">Friedmanniomyces endolithicus</name>
    <dbReference type="NCBI Taxonomy" id="329885"/>
    <lineage>
        <taxon>Eukaryota</taxon>
        <taxon>Fungi</taxon>
        <taxon>Dikarya</taxon>
        <taxon>Ascomycota</taxon>
        <taxon>Pezizomycotina</taxon>
        <taxon>Dothideomycetes</taxon>
        <taxon>Dothideomycetidae</taxon>
        <taxon>Mycosphaerellales</taxon>
        <taxon>Teratosphaeriaceae</taxon>
        <taxon>Friedmanniomyces</taxon>
    </lineage>
</organism>
<sequence>MAGLYWGHPEPLAIATLVNEPHDRSHQHQSFFGPLRHHIPRPEAYPNLPDVDVREDAISYLIDVEVPGIKSPEAIKLQWISPCGFVLAGDVRRPGEIDPADLKDSKPIQKNAQVNAYGRNGSGGAHETAILPDLQSCGFG</sequence>
<dbReference type="EMBL" id="NAJP01000094">
    <property type="protein sequence ID" value="TKA31869.1"/>
    <property type="molecule type" value="Genomic_DNA"/>
</dbReference>